<accession>A0A1X7J6X1</accession>
<dbReference type="OrthoDB" id="9796135at2"/>
<gene>
    <name evidence="1" type="ORF">SAMN06275492_10852</name>
</gene>
<name>A0A1X7J6X1_9BACT</name>
<dbReference type="Pfam" id="PF21699">
    <property type="entry name" value="TM1266-like"/>
    <property type="match status" value="1"/>
</dbReference>
<reference evidence="2" key="1">
    <citation type="submission" date="2017-04" db="EMBL/GenBank/DDBJ databases">
        <authorList>
            <person name="Varghese N."/>
            <person name="Submissions S."/>
        </authorList>
    </citation>
    <scope>NUCLEOTIDE SEQUENCE [LARGE SCALE GENOMIC DNA]</scope>
    <source>
        <strain evidence="2">USBA 82</strain>
    </source>
</reference>
<dbReference type="EMBL" id="FXBB01000008">
    <property type="protein sequence ID" value="SMG22678.1"/>
    <property type="molecule type" value="Genomic_DNA"/>
</dbReference>
<dbReference type="NCBIfam" id="TIGR03959">
    <property type="entry name" value="hyd_TM1266"/>
    <property type="match status" value="1"/>
</dbReference>
<evidence type="ECO:0000313" key="1">
    <source>
        <dbReference type="EMBL" id="SMG22678.1"/>
    </source>
</evidence>
<evidence type="ECO:0000313" key="2">
    <source>
        <dbReference type="Proteomes" id="UP000193355"/>
    </source>
</evidence>
<dbReference type="RefSeq" id="WP_085544196.1">
    <property type="nucleotide sequence ID" value="NZ_FXBB01000008.1"/>
</dbReference>
<dbReference type="Proteomes" id="UP000193355">
    <property type="component" value="Unassembled WGS sequence"/>
</dbReference>
<dbReference type="InterPro" id="IPR027271">
    <property type="entry name" value="Acetolactate_synth/TF_NikR_C"/>
</dbReference>
<dbReference type="InterPro" id="IPR045865">
    <property type="entry name" value="ACT-like_dom_sf"/>
</dbReference>
<dbReference type="SUPFAM" id="SSF55021">
    <property type="entry name" value="ACT-like"/>
    <property type="match status" value="1"/>
</dbReference>
<keyword evidence="2" id="KW-1185">Reference proteome</keyword>
<sequence length="85" mass="9330">METRVAIIGIIVEDKDSVEELNSILHNYGKWIIGRMGLPYQQREISIISIAMDAPNDEISALSGKLGKLPGVTAKTTYAKLKGEE</sequence>
<dbReference type="InterPro" id="IPR023860">
    <property type="entry name" value="FeFe-hyd_TM1266"/>
</dbReference>
<protein>
    <submittedName>
        <fullName evidence="1">Putative iron-only hydrogenase system regulator</fullName>
    </submittedName>
</protein>
<organism evidence="1 2">
    <name type="scientific">Dethiosulfovibrio salsuginis</name>
    <dbReference type="NCBI Taxonomy" id="561720"/>
    <lineage>
        <taxon>Bacteria</taxon>
        <taxon>Thermotogati</taxon>
        <taxon>Synergistota</taxon>
        <taxon>Synergistia</taxon>
        <taxon>Synergistales</taxon>
        <taxon>Dethiosulfovibrionaceae</taxon>
        <taxon>Dethiosulfovibrio</taxon>
    </lineage>
</organism>
<dbReference type="STRING" id="561720.SAMN06275492_10852"/>
<proteinExistence type="predicted"/>
<dbReference type="Gene3D" id="3.30.70.1150">
    <property type="entry name" value="ACT-like. Chain A, domain 2"/>
    <property type="match status" value="1"/>
</dbReference>
<dbReference type="AlphaFoldDB" id="A0A1X7J6X1"/>